<dbReference type="Pfam" id="PF08517">
    <property type="entry name" value="AXH"/>
    <property type="match status" value="1"/>
</dbReference>
<evidence type="ECO:0000256" key="5">
    <source>
        <dbReference type="ARBA" id="ARBA00023163"/>
    </source>
</evidence>
<comment type="caution">
    <text evidence="8">The sequence shown here is derived from an EMBL/GenBank/DDBJ whole genome shotgun (WGS) entry which is preliminary data.</text>
</comment>
<keyword evidence="2" id="KW-0678">Repressor</keyword>
<proteinExistence type="predicted"/>
<dbReference type="EMBL" id="JAKROA010000004">
    <property type="protein sequence ID" value="KAL5107346.1"/>
    <property type="molecule type" value="Genomic_DNA"/>
</dbReference>
<protein>
    <recommendedName>
        <fullName evidence="7">AXH domain-containing protein</fullName>
    </recommendedName>
</protein>
<accession>A0ABR4QCQ2</accession>
<comment type="subcellular location">
    <subcellularLocation>
        <location evidence="1">Nucleus</location>
    </subcellularLocation>
</comment>
<keyword evidence="6" id="KW-0539">Nucleus</keyword>
<keyword evidence="4" id="KW-0238">DNA-binding</keyword>
<sequence>MILACGQAVAETPSAITFDHVCNRGQPFFVRPHGWSSHDPYLTQTRCGLLCQQLSVGDFCLVIIPSEIAISLSHTPQVESVSGSCTDKAPPLIEQLNEDFWIPRYASQLSSSISLQQHPLNLKKESGAVPTYFTAASLAESPYAKKS</sequence>
<gene>
    <name evidence="8" type="ORF">TcWFU_001418</name>
</gene>
<keyword evidence="5" id="KW-0804">Transcription</keyword>
<evidence type="ECO:0000313" key="9">
    <source>
        <dbReference type="Proteomes" id="UP001651158"/>
    </source>
</evidence>
<dbReference type="InterPro" id="IPR003652">
    <property type="entry name" value="Ataxin_AXH_dom"/>
</dbReference>
<dbReference type="InterPro" id="IPR036096">
    <property type="entry name" value="Ataxin_AXH_dom_sf"/>
</dbReference>
<dbReference type="Proteomes" id="UP001651158">
    <property type="component" value="Unassembled WGS sequence"/>
</dbReference>
<evidence type="ECO:0000259" key="7">
    <source>
        <dbReference type="PROSITE" id="PS51148"/>
    </source>
</evidence>
<evidence type="ECO:0000256" key="6">
    <source>
        <dbReference type="ARBA" id="ARBA00023242"/>
    </source>
</evidence>
<dbReference type="PROSITE" id="PS51148">
    <property type="entry name" value="AXH"/>
    <property type="match status" value="1"/>
</dbReference>
<feature type="domain" description="AXH" evidence="7">
    <location>
        <begin position="1"/>
        <end position="71"/>
    </location>
</feature>
<organism evidence="8 9">
    <name type="scientific">Taenia crassiceps</name>
    <dbReference type="NCBI Taxonomy" id="6207"/>
    <lineage>
        <taxon>Eukaryota</taxon>
        <taxon>Metazoa</taxon>
        <taxon>Spiralia</taxon>
        <taxon>Lophotrochozoa</taxon>
        <taxon>Platyhelminthes</taxon>
        <taxon>Cestoda</taxon>
        <taxon>Eucestoda</taxon>
        <taxon>Cyclophyllidea</taxon>
        <taxon>Taeniidae</taxon>
        <taxon>Taenia</taxon>
    </lineage>
</organism>
<keyword evidence="3" id="KW-0805">Transcription regulation</keyword>
<evidence type="ECO:0000256" key="4">
    <source>
        <dbReference type="ARBA" id="ARBA00023125"/>
    </source>
</evidence>
<evidence type="ECO:0000256" key="1">
    <source>
        <dbReference type="ARBA" id="ARBA00004123"/>
    </source>
</evidence>
<reference evidence="8 9" key="1">
    <citation type="journal article" date="2022" name="Front. Cell. Infect. Microbiol.">
        <title>The Genomes of Two Strains of Taenia crassiceps the Animal Model for the Study of Human Cysticercosis.</title>
        <authorList>
            <person name="Bobes R.J."/>
            <person name="Estrada K."/>
            <person name="Rios-Valencia D.G."/>
            <person name="Calderon-Gallegos A."/>
            <person name="de la Torre P."/>
            <person name="Carrero J.C."/>
            <person name="Sanchez-Flores A."/>
            <person name="Laclette J.P."/>
        </authorList>
    </citation>
    <scope>NUCLEOTIDE SEQUENCE [LARGE SCALE GENOMIC DNA]</scope>
    <source>
        <strain evidence="8">WFUcys</strain>
    </source>
</reference>
<dbReference type="PANTHER" id="PTHR13392:SF13">
    <property type="entry name" value="AXH DOMAIN-CONTAINING PROTEIN"/>
    <property type="match status" value="1"/>
</dbReference>
<name>A0ABR4QCQ2_9CEST</name>
<evidence type="ECO:0000256" key="2">
    <source>
        <dbReference type="ARBA" id="ARBA00022491"/>
    </source>
</evidence>
<evidence type="ECO:0000256" key="3">
    <source>
        <dbReference type="ARBA" id="ARBA00023015"/>
    </source>
</evidence>
<dbReference type="SUPFAM" id="SSF102031">
    <property type="entry name" value="AXH domain"/>
    <property type="match status" value="1"/>
</dbReference>
<evidence type="ECO:0000313" key="8">
    <source>
        <dbReference type="EMBL" id="KAL5107346.1"/>
    </source>
</evidence>
<keyword evidence="9" id="KW-1185">Reference proteome</keyword>
<dbReference type="InterPro" id="IPR043404">
    <property type="entry name" value="ATAXIN1-like"/>
</dbReference>
<dbReference type="PANTHER" id="PTHR13392">
    <property type="entry name" value="ATAXIN 1"/>
    <property type="match status" value="1"/>
</dbReference>